<evidence type="ECO:0000256" key="2">
    <source>
        <dbReference type="ARBA" id="ARBA00022737"/>
    </source>
</evidence>
<organism evidence="6">
    <name type="scientific">Schistosoma curassoni</name>
    <dbReference type="NCBI Taxonomy" id="6186"/>
    <lineage>
        <taxon>Eukaryota</taxon>
        <taxon>Metazoa</taxon>
        <taxon>Spiralia</taxon>
        <taxon>Lophotrochozoa</taxon>
        <taxon>Platyhelminthes</taxon>
        <taxon>Trematoda</taxon>
        <taxon>Digenea</taxon>
        <taxon>Strigeidida</taxon>
        <taxon>Schistosomatoidea</taxon>
        <taxon>Schistosomatidae</taxon>
        <taxon>Schistosoma</taxon>
    </lineage>
</organism>
<evidence type="ECO:0000259" key="3">
    <source>
        <dbReference type="Pfam" id="PF23390"/>
    </source>
</evidence>
<evidence type="ECO:0000256" key="1">
    <source>
        <dbReference type="ARBA" id="ARBA00022574"/>
    </source>
</evidence>
<dbReference type="GO" id="GO:1905515">
    <property type="term" value="P:non-motile cilium assembly"/>
    <property type="evidence" value="ECO:0007669"/>
    <property type="project" value="TreeGrafter"/>
</dbReference>
<dbReference type="GO" id="GO:0061512">
    <property type="term" value="P:protein localization to cilium"/>
    <property type="evidence" value="ECO:0007669"/>
    <property type="project" value="TreeGrafter"/>
</dbReference>
<reference evidence="4 5" key="2">
    <citation type="submission" date="2018-11" db="EMBL/GenBank/DDBJ databases">
        <authorList>
            <consortium name="Pathogen Informatics"/>
        </authorList>
    </citation>
    <scope>NUCLEOTIDE SEQUENCE [LARGE SCALE GENOMIC DNA]</scope>
    <source>
        <strain evidence="4">Dakar</strain>
        <strain evidence="5">Dakar, Senegal</strain>
    </source>
</reference>
<dbReference type="EMBL" id="UZAK01037324">
    <property type="protein sequence ID" value="VDP58464.1"/>
    <property type="molecule type" value="Genomic_DNA"/>
</dbReference>
<sequence>MLTYVHRVRIADWEDTSKTTPSEFKLHPIVQAGGYQHSVAKWMAFEVNGTGFGSRSEHQLCDAAVNEEICDLIIMFIVIKEWDKIFVNQITTQSYQTGGYHDSVILTMYTAIGVAIESKHVQFEPTQSMMTSNQIILINKSFIYSWQYFTPKQILDLGFKFTSSTLRQRDGIERLYHIDTISLKTVSSDLVDDDISSSIFQTKVDWNLMNQPVSSDPISTLTISHSTRRLLIARESGLIQIYRLPDLYYEMKFSDNPDIFAIMEKTRMYIFDGLQSEPAIHTSTYLYEFKNLEVQGILLDELVKTVNIQPNEEFLLKTPIKKVRDFKQILEKDGLEKASEFINNNPHTKLRHLFIEACLEKQNLEMAELQFVHLQEYSGIQFIKRLRNIQSKNHYELVYIHSLPRTAALVLPILVVTSASDPPCSSIMLPSRKKNGNFFGTFEVIITVAAAAVNVSCSTATSGNTFGETIYSTRYPRTGNSLVMAISEACFVEGSNPFIPEAKCNIDKLFDSNQDNILLNALEVAEILVYFKKYDEAETLLLNNDRSDLAVELRKRLGDWFRVAQLTKDTGVLMKDLEQAEIWNGIGDYYYNQMLW</sequence>
<protein>
    <submittedName>
        <fullName evidence="6">Rod_C domain-containing protein</fullName>
    </submittedName>
</protein>
<dbReference type="GO" id="GO:0030991">
    <property type="term" value="C:intraciliary transport particle A"/>
    <property type="evidence" value="ECO:0007669"/>
    <property type="project" value="TreeGrafter"/>
</dbReference>
<dbReference type="Proteomes" id="UP000279833">
    <property type="component" value="Unassembled WGS sequence"/>
</dbReference>
<evidence type="ECO:0000313" key="6">
    <source>
        <dbReference type="WBParaSite" id="SCUD_0001512801-mRNA-1"/>
    </source>
</evidence>
<keyword evidence="1" id="KW-0853">WD repeat</keyword>
<dbReference type="STRING" id="6186.A0A183KJB9"/>
<evidence type="ECO:0000313" key="4">
    <source>
        <dbReference type="EMBL" id="VDP58464.1"/>
    </source>
</evidence>
<dbReference type="GO" id="GO:0097730">
    <property type="term" value="C:non-motile cilium"/>
    <property type="evidence" value="ECO:0007669"/>
    <property type="project" value="TreeGrafter"/>
</dbReference>
<evidence type="ECO:0000313" key="5">
    <source>
        <dbReference type="Proteomes" id="UP000279833"/>
    </source>
</evidence>
<gene>
    <name evidence="4" type="ORF">SCUD_LOCUS15125</name>
</gene>
<dbReference type="InterPro" id="IPR056158">
    <property type="entry name" value="Beta-prop_IFT121_2nd"/>
</dbReference>
<dbReference type="PANTHER" id="PTHR12764">
    <property type="entry name" value="WD REPEAT DOMAIN-RELATED"/>
    <property type="match status" value="1"/>
</dbReference>
<reference evidence="6" key="1">
    <citation type="submission" date="2016-06" db="UniProtKB">
        <authorList>
            <consortium name="WormBaseParasite"/>
        </authorList>
    </citation>
    <scope>IDENTIFICATION</scope>
</reference>
<keyword evidence="5" id="KW-1185">Reference proteome</keyword>
<accession>A0A183KJB9</accession>
<name>A0A183KJB9_9TREM</name>
<feature type="domain" description="IFT121 second beta-propeller" evidence="3">
    <location>
        <begin position="101"/>
        <end position="253"/>
    </location>
</feature>
<dbReference type="AlphaFoldDB" id="A0A183KJB9"/>
<dbReference type="Pfam" id="PF23390">
    <property type="entry name" value="Beta-prop_WDR35_2nd"/>
    <property type="match status" value="1"/>
</dbReference>
<dbReference type="WBParaSite" id="SCUD_0001512801-mRNA-1">
    <property type="protein sequence ID" value="SCUD_0001512801-mRNA-1"/>
    <property type="gene ID" value="SCUD_0001512801"/>
</dbReference>
<keyword evidence="2" id="KW-0677">Repeat</keyword>
<dbReference type="InterPro" id="IPR039857">
    <property type="entry name" value="Ift122/121"/>
</dbReference>
<proteinExistence type="predicted"/>
<dbReference type="PANTHER" id="PTHR12764:SF5">
    <property type="entry name" value="LD29485P"/>
    <property type="match status" value="1"/>
</dbReference>
<dbReference type="GO" id="GO:0035721">
    <property type="term" value="P:intraciliary retrograde transport"/>
    <property type="evidence" value="ECO:0007669"/>
    <property type="project" value="TreeGrafter"/>
</dbReference>